<organism evidence="1 2">
    <name type="scientific">Sutcliffiella cohnii</name>
    <dbReference type="NCBI Taxonomy" id="33932"/>
    <lineage>
        <taxon>Bacteria</taxon>
        <taxon>Bacillati</taxon>
        <taxon>Bacillota</taxon>
        <taxon>Bacilli</taxon>
        <taxon>Bacillales</taxon>
        <taxon>Bacillaceae</taxon>
        <taxon>Sutcliffiella</taxon>
    </lineage>
</organism>
<reference evidence="1 2" key="1">
    <citation type="submission" date="2016-12" db="EMBL/GenBank/DDBJ databases">
        <title>The whole genome sequencing and assembly of Bacillus cohnii DSM 6307T strain.</title>
        <authorList>
            <person name="Lee Y.-J."/>
            <person name="Yi H."/>
            <person name="Bahn Y.-S."/>
            <person name="Kim J.F."/>
            <person name="Lee D.-W."/>
        </authorList>
    </citation>
    <scope>NUCLEOTIDE SEQUENCE [LARGE SCALE GENOMIC DNA]</scope>
    <source>
        <strain evidence="1 2">DSM 6307</strain>
    </source>
</reference>
<keyword evidence="2" id="KW-1185">Reference proteome</keyword>
<dbReference type="STRING" id="1314751.GCA_001591425_03996"/>
<name>A0A223KN98_9BACI</name>
<dbReference type="Proteomes" id="UP000215224">
    <property type="component" value="Chromosome"/>
</dbReference>
<proteinExistence type="predicted"/>
<dbReference type="KEGG" id="bcoh:BC6307_06645"/>
<gene>
    <name evidence="1" type="ORF">BC6307_06645</name>
</gene>
<dbReference type="AlphaFoldDB" id="A0A223KN98"/>
<protein>
    <submittedName>
        <fullName evidence="1">Uncharacterized protein</fullName>
    </submittedName>
</protein>
<evidence type="ECO:0000313" key="2">
    <source>
        <dbReference type="Proteomes" id="UP000215224"/>
    </source>
</evidence>
<sequence>MSEISNKEMYKQMDEERIKKAFKNGNFNDAFVLFKYSVLTKDEFSKLQQLSTKYGAFNEQMKVYLKEEEMEKIEEAFRNHKDKEAEVLFEFSKHLSEKDFYKMKLKCSAPKNDKMEFT</sequence>
<evidence type="ECO:0000313" key="1">
    <source>
        <dbReference type="EMBL" id="AST90980.1"/>
    </source>
</evidence>
<dbReference type="RefSeq" id="WP_066419999.1">
    <property type="nucleotide sequence ID" value="NZ_CP018866.1"/>
</dbReference>
<accession>A0A223KN98</accession>
<dbReference type="EMBL" id="CP018866">
    <property type="protein sequence ID" value="AST90980.1"/>
    <property type="molecule type" value="Genomic_DNA"/>
</dbReference>